<name>A0ABU3Q3I9_9SPHN</name>
<accession>A0ABU3Q3I9</accession>
<sequence>MMAAIGFNNQPLVQADEVSDIVIDRERPSESEADEALDAQYLPQAVFSIGRSRTHFLGAGADLAGGG</sequence>
<protein>
    <submittedName>
        <fullName evidence="1">Uncharacterized protein</fullName>
    </submittedName>
</protein>
<dbReference type="Proteomes" id="UP001259572">
    <property type="component" value="Unassembled WGS sequence"/>
</dbReference>
<reference evidence="1 2" key="1">
    <citation type="submission" date="2023-05" db="EMBL/GenBank/DDBJ databases">
        <authorList>
            <person name="Guo Y."/>
        </authorList>
    </citation>
    <scope>NUCLEOTIDE SEQUENCE [LARGE SCALE GENOMIC DNA]</scope>
    <source>
        <strain evidence="1 2">GR2756</strain>
    </source>
</reference>
<evidence type="ECO:0000313" key="2">
    <source>
        <dbReference type="Proteomes" id="UP001259572"/>
    </source>
</evidence>
<evidence type="ECO:0000313" key="1">
    <source>
        <dbReference type="EMBL" id="MDT9597976.1"/>
    </source>
</evidence>
<dbReference type="EMBL" id="JAVUPU010000002">
    <property type="protein sequence ID" value="MDT9597976.1"/>
    <property type="molecule type" value="Genomic_DNA"/>
</dbReference>
<organism evidence="1 2">
    <name type="scientific">Sphingosinicella rhizophila</name>
    <dbReference type="NCBI Taxonomy" id="3050082"/>
    <lineage>
        <taxon>Bacteria</taxon>
        <taxon>Pseudomonadati</taxon>
        <taxon>Pseudomonadota</taxon>
        <taxon>Alphaproteobacteria</taxon>
        <taxon>Sphingomonadales</taxon>
        <taxon>Sphingosinicellaceae</taxon>
        <taxon>Sphingosinicella</taxon>
    </lineage>
</organism>
<gene>
    <name evidence="1" type="ORF">RQX22_03315</name>
</gene>
<proteinExistence type="predicted"/>
<comment type="caution">
    <text evidence="1">The sequence shown here is derived from an EMBL/GenBank/DDBJ whole genome shotgun (WGS) entry which is preliminary data.</text>
</comment>
<keyword evidence="2" id="KW-1185">Reference proteome</keyword>